<evidence type="ECO:0000256" key="1">
    <source>
        <dbReference type="ARBA" id="ARBA00023125"/>
    </source>
</evidence>
<dbReference type="EMBL" id="SSXH01000244">
    <property type="protein sequence ID" value="THJ74436.1"/>
    <property type="molecule type" value="Genomic_DNA"/>
</dbReference>
<feature type="region of interest" description="Disordered" evidence="2">
    <location>
        <begin position="1"/>
        <end position="51"/>
    </location>
</feature>
<feature type="compositionally biased region" description="Basic and acidic residues" evidence="2">
    <location>
        <begin position="39"/>
        <end position="51"/>
    </location>
</feature>
<dbReference type="PROSITE" id="PS50937">
    <property type="entry name" value="HTH_MERR_2"/>
    <property type="match status" value="1"/>
</dbReference>
<dbReference type="AlphaFoldDB" id="A0A4S5EQ79"/>
<accession>A0A4S5EQ79</accession>
<keyword evidence="1" id="KW-0238">DNA-binding</keyword>
<dbReference type="SUPFAM" id="SSF46955">
    <property type="entry name" value="Putative DNA-binding domain"/>
    <property type="match status" value="1"/>
</dbReference>
<evidence type="ECO:0000313" key="4">
    <source>
        <dbReference type="EMBL" id="THJ74436.1"/>
    </source>
</evidence>
<sequence length="194" mass="21745">MGDTGDDEETPAGRAERPGRALASDSAAPTGGNVRNNRRMRDEDGTQKTERELCGIGQAAQKLGVSVRSLRYYQEVGLITPSGRTSGGNRLYADSDLARVRRIRELQTLLGFNLDEIRTILVYEDRLAQVRVEFHAASDDGDRLRLLSEGETAYLKLRTEIDEKISRLAAFRDEIDERLERMNRFRDGAVARSS</sequence>
<dbReference type="GO" id="GO:0003677">
    <property type="term" value="F:DNA binding"/>
    <property type="evidence" value="ECO:0007669"/>
    <property type="project" value="UniProtKB-KW"/>
</dbReference>
<name>A0A4S5EQ79_9ACTN</name>
<dbReference type="InterPro" id="IPR047057">
    <property type="entry name" value="MerR_fam"/>
</dbReference>
<evidence type="ECO:0000256" key="2">
    <source>
        <dbReference type="SAM" id="MobiDB-lite"/>
    </source>
</evidence>
<organism evidence="4 5">
    <name type="scientific">Candidatus Frankia alpina</name>
    <dbReference type="NCBI Taxonomy" id="2699483"/>
    <lineage>
        <taxon>Bacteria</taxon>
        <taxon>Bacillati</taxon>
        <taxon>Actinomycetota</taxon>
        <taxon>Actinomycetes</taxon>
        <taxon>Frankiales</taxon>
        <taxon>Frankiaceae</taxon>
        <taxon>Frankia</taxon>
    </lineage>
</organism>
<evidence type="ECO:0000259" key="3">
    <source>
        <dbReference type="PROSITE" id="PS50937"/>
    </source>
</evidence>
<dbReference type="Pfam" id="PF13411">
    <property type="entry name" value="MerR_1"/>
    <property type="match status" value="1"/>
</dbReference>
<comment type="caution">
    <text evidence="4">The sequence shown here is derived from an EMBL/GenBank/DDBJ whole genome shotgun (WGS) entry which is preliminary data.</text>
</comment>
<feature type="domain" description="HTH merR-type" evidence="3">
    <location>
        <begin position="56"/>
        <end position="123"/>
    </location>
</feature>
<dbReference type="SMART" id="SM00422">
    <property type="entry name" value="HTH_MERR"/>
    <property type="match status" value="1"/>
</dbReference>
<keyword evidence="5" id="KW-1185">Reference proteome</keyword>
<dbReference type="PANTHER" id="PTHR30204:SF90">
    <property type="entry name" value="HTH-TYPE TRANSCRIPTIONAL ACTIVATOR MTA"/>
    <property type="match status" value="1"/>
</dbReference>
<protein>
    <submittedName>
        <fullName evidence="4">MerR family transcriptional regulator</fullName>
    </submittedName>
</protein>
<dbReference type="Proteomes" id="UP000305282">
    <property type="component" value="Unassembled WGS sequence"/>
</dbReference>
<reference evidence="4 5" key="1">
    <citation type="submission" date="2019-04" db="EMBL/GenBank/DDBJ databases">
        <title>Draft genome sequences for three unisolated Alnus-infective Frankia Sp+ strains, AgTrS, AiOr and AvVan, the first sequenced Frankia strains able to sporulate in-planta.</title>
        <authorList>
            <person name="Bethencourt L."/>
            <person name="Vautrin F."/>
            <person name="Taib N."/>
            <person name="Dubost A."/>
            <person name="Castro-Garcia L."/>
            <person name="Imbaud O."/>
            <person name="Abrouk D."/>
            <person name="Fournier P."/>
            <person name="Briolay J."/>
            <person name="Nguyen A."/>
            <person name="Normand P."/>
            <person name="Fernandez M.P."/>
            <person name="Brochier-Armanet C."/>
            <person name="Herrera-Belaroussi A."/>
        </authorList>
    </citation>
    <scope>NUCLEOTIDE SEQUENCE [LARGE SCALE GENOMIC DNA]</scope>
    <source>
        <strain evidence="4 5">AvVan</strain>
    </source>
</reference>
<evidence type="ECO:0000313" key="5">
    <source>
        <dbReference type="Proteomes" id="UP000305282"/>
    </source>
</evidence>
<dbReference type="PRINTS" id="PR00040">
    <property type="entry name" value="HTHMERR"/>
</dbReference>
<dbReference type="Gene3D" id="1.10.1660.10">
    <property type="match status" value="1"/>
</dbReference>
<dbReference type="PANTHER" id="PTHR30204">
    <property type="entry name" value="REDOX-CYCLING DRUG-SENSING TRANSCRIPTIONAL ACTIVATOR SOXR"/>
    <property type="match status" value="1"/>
</dbReference>
<dbReference type="OrthoDB" id="9809391at2"/>
<dbReference type="InterPro" id="IPR009061">
    <property type="entry name" value="DNA-bd_dom_put_sf"/>
</dbReference>
<dbReference type="InterPro" id="IPR000551">
    <property type="entry name" value="MerR-type_HTH_dom"/>
</dbReference>
<dbReference type="PROSITE" id="PS00552">
    <property type="entry name" value="HTH_MERR_1"/>
    <property type="match status" value="1"/>
</dbReference>
<gene>
    <name evidence="4" type="ORF">E7Y31_11470</name>
</gene>
<feature type="compositionally biased region" description="Acidic residues" evidence="2">
    <location>
        <begin position="1"/>
        <end position="10"/>
    </location>
</feature>
<dbReference type="GO" id="GO:0003700">
    <property type="term" value="F:DNA-binding transcription factor activity"/>
    <property type="evidence" value="ECO:0007669"/>
    <property type="project" value="InterPro"/>
</dbReference>
<proteinExistence type="predicted"/>